<keyword evidence="2" id="KW-1185">Reference proteome</keyword>
<protein>
    <submittedName>
        <fullName evidence="1">Uncharacterized protein</fullName>
    </submittedName>
</protein>
<dbReference type="EMBL" id="JARBHB010000016">
    <property type="protein sequence ID" value="KAJ8866446.1"/>
    <property type="molecule type" value="Genomic_DNA"/>
</dbReference>
<proteinExistence type="predicted"/>
<reference evidence="1 2" key="1">
    <citation type="submission" date="2023-02" db="EMBL/GenBank/DDBJ databases">
        <title>LHISI_Scaffold_Assembly.</title>
        <authorList>
            <person name="Stuart O.P."/>
            <person name="Cleave R."/>
            <person name="Magrath M.J.L."/>
            <person name="Mikheyev A.S."/>
        </authorList>
    </citation>
    <scope>NUCLEOTIDE SEQUENCE [LARGE SCALE GENOMIC DNA]</scope>
    <source>
        <strain evidence="1">Daus_M_001</strain>
        <tissue evidence="1">Leg muscle</tissue>
    </source>
</reference>
<evidence type="ECO:0000313" key="1">
    <source>
        <dbReference type="EMBL" id="KAJ8866446.1"/>
    </source>
</evidence>
<accession>A0ABQ9G5Y7</accession>
<evidence type="ECO:0000313" key="2">
    <source>
        <dbReference type="Proteomes" id="UP001159363"/>
    </source>
</evidence>
<name>A0ABQ9G5Y7_9NEOP</name>
<dbReference type="Proteomes" id="UP001159363">
    <property type="component" value="Chromosome 15"/>
</dbReference>
<organism evidence="1 2">
    <name type="scientific">Dryococelus australis</name>
    <dbReference type="NCBI Taxonomy" id="614101"/>
    <lineage>
        <taxon>Eukaryota</taxon>
        <taxon>Metazoa</taxon>
        <taxon>Ecdysozoa</taxon>
        <taxon>Arthropoda</taxon>
        <taxon>Hexapoda</taxon>
        <taxon>Insecta</taxon>
        <taxon>Pterygota</taxon>
        <taxon>Neoptera</taxon>
        <taxon>Polyneoptera</taxon>
        <taxon>Phasmatodea</taxon>
        <taxon>Verophasmatodea</taxon>
        <taxon>Anareolatae</taxon>
        <taxon>Phasmatidae</taxon>
        <taxon>Eurycanthinae</taxon>
        <taxon>Dryococelus</taxon>
    </lineage>
</organism>
<comment type="caution">
    <text evidence="1">The sequence shown here is derived from an EMBL/GenBank/DDBJ whole genome shotgun (WGS) entry which is preliminary data.</text>
</comment>
<sequence length="75" mass="8933">MDQRLLGLTNIQCRKLVSNFQTHTASITHSTNRQKWQGSRSNFDWTNYRFQSSTTRNIFLFYFKEGCSFKVLLFS</sequence>
<gene>
    <name evidence="1" type="ORF">PR048_032289</name>
</gene>